<keyword evidence="2" id="KW-1185">Reference proteome</keyword>
<comment type="caution">
    <text evidence="1">The sequence shown here is derived from an EMBL/GenBank/DDBJ whole genome shotgun (WGS) entry which is preliminary data.</text>
</comment>
<reference evidence="1 2" key="1">
    <citation type="submission" date="2019-10" db="EMBL/GenBank/DDBJ databases">
        <title>Assembly and Annotation for the nematode Trichostrongylus colubriformis.</title>
        <authorList>
            <person name="Martin J."/>
        </authorList>
    </citation>
    <scope>NUCLEOTIDE SEQUENCE [LARGE SCALE GENOMIC DNA]</scope>
    <source>
        <strain evidence="1">G859</strain>
        <tissue evidence="1">Whole worm</tissue>
    </source>
</reference>
<sequence>MSILSSFHLEIPSAKKRNLFLMETPGVPATLLQYEELVCAMRKHLQTYQEWKTSSKGCCTQRRPVEDYSTHHLHQQQRKVSFSQLVSTEFDYIINGRQGNLPSQEPLGPYQPRKLQLTETSGIHICP</sequence>
<dbReference type="AlphaFoldDB" id="A0AAN8GEY2"/>
<proteinExistence type="predicted"/>
<protein>
    <submittedName>
        <fullName evidence="1">Uncharacterized protein</fullName>
    </submittedName>
</protein>
<dbReference type="EMBL" id="WIXE01001223">
    <property type="protein sequence ID" value="KAK5985883.1"/>
    <property type="molecule type" value="Genomic_DNA"/>
</dbReference>
<evidence type="ECO:0000313" key="2">
    <source>
        <dbReference type="Proteomes" id="UP001331761"/>
    </source>
</evidence>
<organism evidence="1 2">
    <name type="scientific">Trichostrongylus colubriformis</name>
    <name type="common">Black scour worm</name>
    <dbReference type="NCBI Taxonomy" id="6319"/>
    <lineage>
        <taxon>Eukaryota</taxon>
        <taxon>Metazoa</taxon>
        <taxon>Ecdysozoa</taxon>
        <taxon>Nematoda</taxon>
        <taxon>Chromadorea</taxon>
        <taxon>Rhabditida</taxon>
        <taxon>Rhabditina</taxon>
        <taxon>Rhabditomorpha</taxon>
        <taxon>Strongyloidea</taxon>
        <taxon>Trichostrongylidae</taxon>
        <taxon>Trichostrongylus</taxon>
    </lineage>
</organism>
<name>A0AAN8GEY2_TRICO</name>
<accession>A0AAN8GEY2</accession>
<evidence type="ECO:0000313" key="1">
    <source>
        <dbReference type="EMBL" id="KAK5985883.1"/>
    </source>
</evidence>
<gene>
    <name evidence="1" type="ORF">GCK32_013796</name>
</gene>
<dbReference type="Proteomes" id="UP001331761">
    <property type="component" value="Unassembled WGS sequence"/>
</dbReference>